<dbReference type="Pfam" id="PF02518">
    <property type="entry name" value="HATPase_c"/>
    <property type="match status" value="1"/>
</dbReference>
<dbReference type="PANTHER" id="PTHR43047">
    <property type="entry name" value="TWO-COMPONENT HISTIDINE PROTEIN KINASE"/>
    <property type="match status" value="1"/>
</dbReference>
<evidence type="ECO:0000256" key="1">
    <source>
        <dbReference type="ARBA" id="ARBA00000085"/>
    </source>
</evidence>
<protein>
    <recommendedName>
        <fullName evidence="2">histidine kinase</fullName>
        <ecNumber evidence="2">2.7.13.3</ecNumber>
    </recommendedName>
</protein>
<evidence type="ECO:0000256" key="4">
    <source>
        <dbReference type="ARBA" id="ARBA00022679"/>
    </source>
</evidence>
<dbReference type="InterPro" id="IPR036097">
    <property type="entry name" value="HisK_dim/P_sf"/>
</dbReference>
<dbReference type="GO" id="GO:0005886">
    <property type="term" value="C:plasma membrane"/>
    <property type="evidence" value="ECO:0007669"/>
    <property type="project" value="TreeGrafter"/>
</dbReference>
<evidence type="ECO:0000256" key="5">
    <source>
        <dbReference type="ARBA" id="ARBA00022777"/>
    </source>
</evidence>
<dbReference type="CDD" id="cd17546">
    <property type="entry name" value="REC_hyHK_CKI1_RcsC-like"/>
    <property type="match status" value="1"/>
</dbReference>
<evidence type="ECO:0000256" key="2">
    <source>
        <dbReference type="ARBA" id="ARBA00012438"/>
    </source>
</evidence>
<dbReference type="InterPro" id="IPR004358">
    <property type="entry name" value="Sig_transdc_His_kin-like_C"/>
</dbReference>
<feature type="region of interest" description="Disordered" evidence="7">
    <location>
        <begin position="413"/>
        <end position="444"/>
    </location>
</feature>
<dbReference type="PRINTS" id="PR00344">
    <property type="entry name" value="BCTRLSENSOR"/>
</dbReference>
<comment type="catalytic activity">
    <reaction evidence="1">
        <text>ATP + protein L-histidine = ADP + protein N-phospho-L-histidine.</text>
        <dbReference type="EC" id="2.7.13.3"/>
    </reaction>
</comment>
<feature type="region of interest" description="Disordered" evidence="7">
    <location>
        <begin position="664"/>
        <end position="775"/>
    </location>
</feature>
<name>A0A2B7XFY4_9EURO</name>
<dbReference type="Gene3D" id="3.30.565.10">
    <property type="entry name" value="Histidine kinase-like ATPase, C-terminal domain"/>
    <property type="match status" value="1"/>
</dbReference>
<feature type="compositionally biased region" description="Basic and acidic residues" evidence="7">
    <location>
        <begin position="664"/>
        <end position="678"/>
    </location>
</feature>
<proteinExistence type="predicted"/>
<feature type="compositionally biased region" description="Low complexity" evidence="7">
    <location>
        <begin position="698"/>
        <end position="709"/>
    </location>
</feature>
<evidence type="ECO:0000259" key="8">
    <source>
        <dbReference type="PROSITE" id="PS50109"/>
    </source>
</evidence>
<comment type="caution">
    <text evidence="10">The sequence shown here is derived from an EMBL/GenBank/DDBJ whole genome shotgun (WGS) entry which is preliminary data.</text>
</comment>
<feature type="modified residue" description="4-aspartylphosphate" evidence="6">
    <location>
        <position position="889"/>
    </location>
</feature>
<dbReference type="Pfam" id="PF00072">
    <property type="entry name" value="Response_reg"/>
    <property type="match status" value="1"/>
</dbReference>
<dbReference type="SMART" id="SM00448">
    <property type="entry name" value="REC"/>
    <property type="match status" value="1"/>
</dbReference>
<dbReference type="InterPro" id="IPR011006">
    <property type="entry name" value="CheY-like_superfamily"/>
</dbReference>
<dbReference type="FunFam" id="1.10.287.130:FF:000100">
    <property type="entry name" value="Sensor histidine kinase/response regulator"/>
    <property type="match status" value="1"/>
</dbReference>
<dbReference type="InterPro" id="IPR005467">
    <property type="entry name" value="His_kinase_dom"/>
</dbReference>
<dbReference type="Gene3D" id="3.40.50.2300">
    <property type="match status" value="1"/>
</dbReference>
<dbReference type="EMBL" id="PDNC01000013">
    <property type="protein sequence ID" value="PGH07681.1"/>
    <property type="molecule type" value="Genomic_DNA"/>
</dbReference>
<keyword evidence="11" id="KW-1185">Reference proteome</keyword>
<feature type="compositionally biased region" description="Basic and acidic residues" evidence="7">
    <location>
        <begin position="435"/>
        <end position="444"/>
    </location>
</feature>
<feature type="domain" description="Histidine kinase" evidence="8">
    <location>
        <begin position="565"/>
        <end position="684"/>
    </location>
</feature>
<dbReference type="Proteomes" id="UP000224080">
    <property type="component" value="Unassembled WGS sequence"/>
</dbReference>
<keyword evidence="4" id="KW-0808">Transferase</keyword>
<dbReference type="SUPFAM" id="SSF47384">
    <property type="entry name" value="Homodimeric domain of signal transducing histidine kinase"/>
    <property type="match status" value="1"/>
</dbReference>
<dbReference type="GO" id="GO:0009927">
    <property type="term" value="F:histidine phosphotransfer kinase activity"/>
    <property type="evidence" value="ECO:0007669"/>
    <property type="project" value="TreeGrafter"/>
</dbReference>
<dbReference type="PROSITE" id="PS50110">
    <property type="entry name" value="RESPONSE_REGULATORY"/>
    <property type="match status" value="1"/>
</dbReference>
<feature type="compositionally biased region" description="Low complexity" evidence="7">
    <location>
        <begin position="724"/>
        <end position="734"/>
    </location>
</feature>
<dbReference type="InterPro" id="IPR003661">
    <property type="entry name" value="HisK_dim/P_dom"/>
</dbReference>
<dbReference type="InterPro" id="IPR003594">
    <property type="entry name" value="HATPase_dom"/>
</dbReference>
<dbReference type="GO" id="GO:0000155">
    <property type="term" value="F:phosphorelay sensor kinase activity"/>
    <property type="evidence" value="ECO:0007669"/>
    <property type="project" value="InterPro"/>
</dbReference>
<dbReference type="PROSITE" id="PS50109">
    <property type="entry name" value="HIS_KIN"/>
    <property type="match status" value="1"/>
</dbReference>
<dbReference type="InterPro" id="IPR001789">
    <property type="entry name" value="Sig_transdc_resp-reg_receiver"/>
</dbReference>
<feature type="compositionally biased region" description="Polar residues" evidence="7">
    <location>
        <begin position="710"/>
        <end position="723"/>
    </location>
</feature>
<evidence type="ECO:0000259" key="9">
    <source>
        <dbReference type="PROSITE" id="PS50110"/>
    </source>
</evidence>
<dbReference type="SUPFAM" id="SSF52172">
    <property type="entry name" value="CheY-like"/>
    <property type="match status" value="2"/>
</dbReference>
<evidence type="ECO:0000256" key="6">
    <source>
        <dbReference type="PROSITE-ProRule" id="PRU00169"/>
    </source>
</evidence>
<feature type="compositionally biased region" description="Low complexity" evidence="7">
    <location>
        <begin position="753"/>
        <end position="773"/>
    </location>
</feature>
<reference evidence="10 11" key="1">
    <citation type="submission" date="2017-10" db="EMBL/GenBank/DDBJ databases">
        <title>Comparative genomics in systemic dimorphic fungi from Ajellomycetaceae.</title>
        <authorList>
            <person name="Munoz J.F."/>
            <person name="Mcewen J.G."/>
            <person name="Clay O.K."/>
            <person name="Cuomo C.A."/>
        </authorList>
    </citation>
    <scope>NUCLEOTIDE SEQUENCE [LARGE SCALE GENOMIC DNA]</scope>
    <source>
        <strain evidence="10 11">UAMH130</strain>
    </source>
</reference>
<feature type="region of interest" description="Disordered" evidence="7">
    <location>
        <begin position="238"/>
        <end position="273"/>
    </location>
</feature>
<evidence type="ECO:0000256" key="7">
    <source>
        <dbReference type="SAM" id="MobiDB-lite"/>
    </source>
</evidence>
<feature type="compositionally biased region" description="Basic and acidic residues" evidence="7">
    <location>
        <begin position="238"/>
        <end position="251"/>
    </location>
</feature>
<evidence type="ECO:0000313" key="10">
    <source>
        <dbReference type="EMBL" id="PGH07681.1"/>
    </source>
</evidence>
<accession>A0A2B7XFY4</accession>
<dbReference type="EC" id="2.7.13.3" evidence="2"/>
<dbReference type="STRING" id="2060905.A0A2B7XFY4"/>
<feature type="domain" description="Response regulatory" evidence="9">
    <location>
        <begin position="785"/>
        <end position="971"/>
    </location>
</feature>
<organism evidence="10 11">
    <name type="scientific">Blastomyces parvus</name>
    <dbReference type="NCBI Taxonomy" id="2060905"/>
    <lineage>
        <taxon>Eukaryota</taxon>
        <taxon>Fungi</taxon>
        <taxon>Dikarya</taxon>
        <taxon>Ascomycota</taxon>
        <taxon>Pezizomycotina</taxon>
        <taxon>Eurotiomycetes</taxon>
        <taxon>Eurotiomycetidae</taxon>
        <taxon>Onygenales</taxon>
        <taxon>Ajellomycetaceae</taxon>
        <taxon>Blastomyces</taxon>
    </lineage>
</organism>
<feature type="compositionally biased region" description="Polar residues" evidence="7">
    <location>
        <begin position="735"/>
        <end position="748"/>
    </location>
</feature>
<sequence>MSSPIGAESSNHFVDPAFIERHTLCLPSPASTGEPEVIGGMVRHYEVGQSNAIERLLRLKEELRDADTETFWKRLLEGVAAICNAQCSFVAASNPEPAQHLQNGYDTVMSAPETHEPSPFIGVALYYNDGNSISAMHRNYKHFARDIPCDFMKHGKVFLIPENLASYTSNGTNTLPFPMDAYLAVPLFFGGKCFSHFGLMWTAEGLVKRDVSWAYLEMILHSLEDFVQHRILTEQDHKKPMLVQKRDEQQRRGRARTSRPTAYHHSSTTGSHSFKPYARSLSHELRTPMQGVVGMLDVMHANVQEAMEKRLDAAGIIPMFQELKDNIEAIQDFNFVNGMVANLTDSVRRAVEAADNVVHAYDLNMQIPETPQNPAGEQSAGTSLRSFSGEYDTRPNILIEGNNIAVNPYKRRRSSPVDWNYSPPSGSKSPRLHRRELSPRSADVKTVVEESDKIVQAGPRVEEDNEVQEALINARRSSITEQFSCSSIYVKPKIFPPMTLQSTKIREILQPLINESLHVGGRPDSAFVEPNMFGQKIEIRSRSSSGRASTKIIDWSVDPSVPDILYVDERDFTKLVSCVFINALKFTESGTITLVTKLSNSSKCVLINISDTGTGIPEDFLPNLFQPFAREDDSTTRSKEGLGLGLLVAKGLSRKLGGDLRCLRSSTREPDRGSEFEIRLPISPNDSVSPPTTPQHASTPSQSNSNPSSHFDTPTDGSKTVRNSSETPPSDSSSNRPVPTRASSSFTNGGWLGPSRRLSASSRGGSTLLSSSSYDPQLADKHPLTFLVAEDNKINRRILVSMLAKLGYNDVYEAFNGKEAVRIMSEIITNDMSPDLQPPPQSPSGRSVSEMSTDTITSLIEDCEMSTFSEPPVKPVPTKPKFVDVILMDLWMPDMDGYQATEKILDMVGNHRDRMRNENPDVLLPPSPTVLAVSADVTDEALGRATKVGMEGYMTKPYKLTDLERLIVEFCGNRESWEM</sequence>
<dbReference type="InterPro" id="IPR036890">
    <property type="entry name" value="HATPase_C_sf"/>
</dbReference>
<feature type="compositionally biased region" description="Polar residues" evidence="7">
    <location>
        <begin position="258"/>
        <end position="272"/>
    </location>
</feature>
<dbReference type="PANTHER" id="PTHR43047:SF2">
    <property type="entry name" value="HISTIDINE KINASE M7"/>
    <property type="match status" value="1"/>
</dbReference>
<dbReference type="SMART" id="SM00387">
    <property type="entry name" value="HATPase_c"/>
    <property type="match status" value="1"/>
</dbReference>
<dbReference type="SUPFAM" id="SSF55874">
    <property type="entry name" value="ATPase domain of HSP90 chaperone/DNA topoisomerase II/histidine kinase"/>
    <property type="match status" value="1"/>
</dbReference>
<dbReference type="Gene3D" id="1.10.287.130">
    <property type="match status" value="1"/>
</dbReference>
<dbReference type="OrthoDB" id="60033at2759"/>
<keyword evidence="5" id="KW-0418">Kinase</keyword>
<gene>
    <name evidence="10" type="ORF">GX51_01690</name>
</gene>
<feature type="compositionally biased region" description="Polar residues" evidence="7">
    <location>
        <begin position="684"/>
        <end position="697"/>
    </location>
</feature>
<keyword evidence="3 6" id="KW-0597">Phosphoprotein</keyword>
<dbReference type="CDD" id="cd00082">
    <property type="entry name" value="HisKA"/>
    <property type="match status" value="1"/>
</dbReference>
<dbReference type="AlphaFoldDB" id="A0A2B7XFY4"/>
<evidence type="ECO:0000256" key="3">
    <source>
        <dbReference type="ARBA" id="ARBA00022553"/>
    </source>
</evidence>
<evidence type="ECO:0000313" key="11">
    <source>
        <dbReference type="Proteomes" id="UP000224080"/>
    </source>
</evidence>